<evidence type="ECO:0000256" key="8">
    <source>
        <dbReference type="SAM" id="Phobius"/>
    </source>
</evidence>
<evidence type="ECO:0000256" key="3">
    <source>
        <dbReference type="ARBA" id="ARBA00008335"/>
    </source>
</evidence>
<dbReference type="Gene3D" id="1.20.1250.20">
    <property type="entry name" value="MFS general substrate transporter like domains"/>
    <property type="match status" value="1"/>
</dbReference>
<dbReference type="GO" id="GO:0005886">
    <property type="term" value="C:plasma membrane"/>
    <property type="evidence" value="ECO:0007669"/>
    <property type="project" value="UniProtKB-SubCell"/>
</dbReference>
<dbReference type="EMBL" id="GL698491">
    <property type="protein sequence ID" value="EFY90340.1"/>
    <property type="molecule type" value="Genomic_DNA"/>
</dbReference>
<feature type="transmembrane region" description="Helical" evidence="8">
    <location>
        <begin position="88"/>
        <end position="106"/>
    </location>
</feature>
<keyword evidence="6 8" id="KW-1133">Transmembrane helix</keyword>
<comment type="similarity">
    <text evidence="3">Belongs to the major facilitator superfamily.</text>
</comment>
<gene>
    <name evidence="10" type="ORF">MAC_03586</name>
</gene>
<evidence type="ECO:0000256" key="7">
    <source>
        <dbReference type="ARBA" id="ARBA00023136"/>
    </source>
</evidence>
<reference evidence="10 11" key="1">
    <citation type="journal article" date="2011" name="PLoS Genet.">
        <title>Genome sequencing and comparative transcriptomics of the model entomopathogenic fungi Metarhizium anisopliae and M. acridum.</title>
        <authorList>
            <person name="Gao Q."/>
            <person name="Jin K."/>
            <person name="Ying S.H."/>
            <person name="Zhang Y."/>
            <person name="Xiao G."/>
            <person name="Shang Y."/>
            <person name="Duan Z."/>
            <person name="Hu X."/>
            <person name="Xie X.Q."/>
            <person name="Zhou G."/>
            <person name="Peng G."/>
            <person name="Luo Z."/>
            <person name="Huang W."/>
            <person name="Wang B."/>
            <person name="Fang W."/>
            <person name="Wang S."/>
            <person name="Zhong Y."/>
            <person name="Ma L.J."/>
            <person name="St Leger R.J."/>
            <person name="Zhao G.P."/>
            <person name="Pei Y."/>
            <person name="Feng M.G."/>
            <person name="Xia Y."/>
            <person name="Wang C."/>
        </authorList>
    </citation>
    <scope>NUCLEOTIDE SEQUENCE [LARGE SCALE GENOMIC DNA]</scope>
    <source>
        <strain evidence="10 11">CQMa 102</strain>
    </source>
</reference>
<dbReference type="InterPro" id="IPR020846">
    <property type="entry name" value="MFS_dom"/>
</dbReference>
<dbReference type="InterPro" id="IPR036259">
    <property type="entry name" value="MFS_trans_sf"/>
</dbReference>
<comment type="subcellular location">
    <subcellularLocation>
        <location evidence="2">Cell membrane</location>
    </subcellularLocation>
    <subcellularLocation>
        <location evidence="1">Membrane</location>
        <topology evidence="1">Multi-pass membrane protein</topology>
    </subcellularLocation>
</comment>
<dbReference type="OrthoDB" id="5141738at2759"/>
<sequence length="483" mass="53033">MGSALPCMAIPQIVGEFGSVSQEQKVLLISIFLLGYVFGPVIWAPLSEQYGRKYLTTATFFAYCLFTMASALSPTWSSLLGFRLCGGVFASAPIAVVAGILADIYGDARVRGKAYSAFLVVRRLPFPQGKKKNPSHDSYQKLTPCQTTVFGPIFGPIVSGFASPTIGWRWTFWIALLYAGLTFIMLLLLPETHHQILLARRAKKLRQQSQSATIVAPRDLETTEFSQLVSKVLTRPLRMLFFEPIVAATCSYLALAYAIFYMSFQAFPIIFLHHYGLSPGITGLCYLPIGAGAFLSMVCFWSWDAYVARASSRGAVWAMSDEYRRVPLATVGGPLFVISLFWLGFTAKPSISFVVPMLAGLPFGMGFQLIFMTLLNYLTDAYEVYAASANAAASATRSCLAVVLPLATRAMFNRLGVSGACAVLGGLSAAMSVIPFVFLWKGQAIRNKSPFCIALRQMKEDLLRKEEQNRLEKGKEANRSNDV</sequence>
<dbReference type="SUPFAM" id="SSF103473">
    <property type="entry name" value="MFS general substrate transporter"/>
    <property type="match status" value="1"/>
</dbReference>
<dbReference type="AlphaFoldDB" id="E9E138"/>
<keyword evidence="5 8" id="KW-0812">Transmembrane</keyword>
<evidence type="ECO:0000256" key="5">
    <source>
        <dbReference type="ARBA" id="ARBA00022692"/>
    </source>
</evidence>
<feature type="domain" description="Major facilitator superfamily (MFS) profile" evidence="9">
    <location>
        <begin position="1"/>
        <end position="443"/>
    </location>
</feature>
<feature type="transmembrane region" description="Helical" evidence="8">
    <location>
        <begin position="357"/>
        <end position="378"/>
    </location>
</feature>
<dbReference type="OMA" id="ILPISMY"/>
<dbReference type="Pfam" id="PF07690">
    <property type="entry name" value="MFS_1"/>
    <property type="match status" value="2"/>
</dbReference>
<dbReference type="GO" id="GO:0022857">
    <property type="term" value="F:transmembrane transporter activity"/>
    <property type="evidence" value="ECO:0007669"/>
    <property type="project" value="InterPro"/>
</dbReference>
<feature type="transmembrane region" description="Helical" evidence="8">
    <location>
        <begin position="58"/>
        <end position="76"/>
    </location>
</feature>
<evidence type="ECO:0000259" key="9">
    <source>
        <dbReference type="PROSITE" id="PS50850"/>
    </source>
</evidence>
<evidence type="ECO:0000313" key="11">
    <source>
        <dbReference type="Proteomes" id="UP000002499"/>
    </source>
</evidence>
<dbReference type="InterPro" id="IPR011701">
    <property type="entry name" value="MFS"/>
</dbReference>
<dbReference type="PANTHER" id="PTHR23502">
    <property type="entry name" value="MAJOR FACILITATOR SUPERFAMILY"/>
    <property type="match status" value="1"/>
</dbReference>
<keyword evidence="4" id="KW-1003">Cell membrane</keyword>
<evidence type="ECO:0000256" key="2">
    <source>
        <dbReference type="ARBA" id="ARBA00004236"/>
    </source>
</evidence>
<protein>
    <submittedName>
        <fullName evidence="10">Putative fluconazole resistance protein (FLU1)</fullName>
    </submittedName>
</protein>
<evidence type="ECO:0000256" key="4">
    <source>
        <dbReference type="ARBA" id="ARBA00022475"/>
    </source>
</evidence>
<feature type="transmembrane region" description="Helical" evidence="8">
    <location>
        <begin position="26"/>
        <end position="46"/>
    </location>
</feature>
<keyword evidence="11" id="KW-1185">Reference proteome</keyword>
<name>E9E138_METAQ</name>
<evidence type="ECO:0000256" key="6">
    <source>
        <dbReference type="ARBA" id="ARBA00022989"/>
    </source>
</evidence>
<dbReference type="PANTHER" id="PTHR23502:SF74">
    <property type="entry name" value="MAJOR FACILITATOR SUPERFAMILY (MFS) PROFILE DOMAIN-CONTAINING PROTEIN"/>
    <property type="match status" value="1"/>
</dbReference>
<evidence type="ECO:0000313" key="10">
    <source>
        <dbReference type="EMBL" id="EFY90340.1"/>
    </source>
</evidence>
<feature type="transmembrane region" description="Helical" evidence="8">
    <location>
        <begin position="419"/>
        <end position="440"/>
    </location>
</feature>
<keyword evidence="7 8" id="KW-0472">Membrane</keyword>
<dbReference type="PROSITE" id="PS50850">
    <property type="entry name" value="MFS"/>
    <property type="match status" value="1"/>
</dbReference>
<dbReference type="Proteomes" id="UP000002499">
    <property type="component" value="Unassembled WGS sequence"/>
</dbReference>
<evidence type="ECO:0000256" key="1">
    <source>
        <dbReference type="ARBA" id="ARBA00004141"/>
    </source>
</evidence>
<feature type="transmembrane region" description="Helical" evidence="8">
    <location>
        <begin position="323"/>
        <end position="345"/>
    </location>
</feature>
<organism evidence="11">
    <name type="scientific">Metarhizium acridum (strain CQMa 102)</name>
    <dbReference type="NCBI Taxonomy" id="655827"/>
    <lineage>
        <taxon>Eukaryota</taxon>
        <taxon>Fungi</taxon>
        <taxon>Dikarya</taxon>
        <taxon>Ascomycota</taxon>
        <taxon>Pezizomycotina</taxon>
        <taxon>Sordariomycetes</taxon>
        <taxon>Hypocreomycetidae</taxon>
        <taxon>Hypocreales</taxon>
        <taxon>Clavicipitaceae</taxon>
        <taxon>Metarhizium</taxon>
    </lineage>
</organism>
<feature type="transmembrane region" description="Helical" evidence="8">
    <location>
        <begin position="384"/>
        <end position="407"/>
    </location>
</feature>
<dbReference type="HOGENOM" id="CLU_008455_11_2_1"/>
<feature type="transmembrane region" description="Helical" evidence="8">
    <location>
        <begin position="170"/>
        <end position="189"/>
    </location>
</feature>
<accession>E9E138</accession>
<dbReference type="eggNOG" id="KOG0255">
    <property type="taxonomic scope" value="Eukaryota"/>
</dbReference>
<feature type="transmembrane region" description="Helical" evidence="8">
    <location>
        <begin position="245"/>
        <end position="272"/>
    </location>
</feature>
<dbReference type="FunFam" id="1.20.1250.20:FF:000082">
    <property type="entry name" value="MFS multidrug transporter, putative"/>
    <property type="match status" value="1"/>
</dbReference>
<dbReference type="InParanoid" id="E9E138"/>
<feature type="transmembrane region" description="Helical" evidence="8">
    <location>
        <begin position="284"/>
        <end position="303"/>
    </location>
</feature>
<proteinExistence type="inferred from homology"/>